<dbReference type="AlphaFoldDB" id="A0A4P7VL12"/>
<feature type="transmembrane region" description="Helical" evidence="1">
    <location>
        <begin position="43"/>
        <end position="62"/>
    </location>
</feature>
<dbReference type="EMBL" id="CP039393">
    <property type="protein sequence ID" value="QCD34491.1"/>
    <property type="molecule type" value="Genomic_DNA"/>
</dbReference>
<name>A0A4P7VL12_9BACT</name>
<keyword evidence="1" id="KW-0812">Transmembrane</keyword>
<proteinExistence type="predicted"/>
<evidence type="ECO:0000313" key="3">
    <source>
        <dbReference type="EMBL" id="QCD34491.1"/>
    </source>
</evidence>
<evidence type="ECO:0000259" key="2">
    <source>
        <dbReference type="Pfam" id="PF01757"/>
    </source>
</evidence>
<accession>A0A4P7VL12</accession>
<feature type="transmembrane region" description="Helical" evidence="1">
    <location>
        <begin position="82"/>
        <end position="102"/>
    </location>
</feature>
<organism evidence="3 4">
    <name type="scientific">Muribaculum gordoncarteri</name>
    <dbReference type="NCBI Taxonomy" id="2530390"/>
    <lineage>
        <taxon>Bacteria</taxon>
        <taxon>Pseudomonadati</taxon>
        <taxon>Bacteroidota</taxon>
        <taxon>Bacteroidia</taxon>
        <taxon>Bacteroidales</taxon>
        <taxon>Muribaculaceae</taxon>
        <taxon>Muribaculum</taxon>
    </lineage>
</organism>
<evidence type="ECO:0000313" key="4">
    <source>
        <dbReference type="Proteomes" id="UP000297031"/>
    </source>
</evidence>
<gene>
    <name evidence="3" type="ORF">E7746_00640</name>
</gene>
<feature type="transmembrane region" description="Helical" evidence="1">
    <location>
        <begin position="12"/>
        <end position="31"/>
    </location>
</feature>
<dbReference type="Pfam" id="PF01757">
    <property type="entry name" value="Acyl_transf_3"/>
    <property type="match status" value="1"/>
</dbReference>
<reference evidence="3 4" key="1">
    <citation type="submission" date="2019-02" db="EMBL/GenBank/DDBJ databases">
        <title>Isolation and identification of novel species under the genus Muribaculum.</title>
        <authorList>
            <person name="Miyake S."/>
            <person name="Ding Y."/>
            <person name="Low A."/>
            <person name="Soh M."/>
            <person name="Seedorf H."/>
        </authorList>
    </citation>
    <scope>NUCLEOTIDE SEQUENCE [LARGE SCALE GENOMIC DNA]</scope>
    <source>
        <strain evidence="3 4">TLL-A4</strain>
    </source>
</reference>
<dbReference type="InterPro" id="IPR052734">
    <property type="entry name" value="Nod_factor_acetyltransferase"/>
</dbReference>
<sequence length="107" mass="12418">MSQNNKRLLAFDAIKLFAIFLVVYGHCILHLQNYSYDIKENIIYRFVSSFHMPLFMAISGYFGSKIFNLKFSDIVAKKWKRLIVPSISFGVLFGISWCYFVEEGAVT</sequence>
<dbReference type="RefSeq" id="WP_123395142.1">
    <property type="nucleotide sequence ID" value="NZ_CANQMU010000005.1"/>
</dbReference>
<protein>
    <recommendedName>
        <fullName evidence="2">Acyltransferase 3 domain-containing protein</fullName>
    </recommendedName>
</protein>
<keyword evidence="1" id="KW-0472">Membrane</keyword>
<keyword evidence="4" id="KW-1185">Reference proteome</keyword>
<dbReference type="OrthoDB" id="9816048at2"/>
<dbReference type="PANTHER" id="PTHR37312">
    <property type="entry name" value="MEMBRANE-BOUND ACYLTRANSFERASE YKRP-RELATED"/>
    <property type="match status" value="1"/>
</dbReference>
<dbReference type="Proteomes" id="UP000297031">
    <property type="component" value="Chromosome"/>
</dbReference>
<evidence type="ECO:0000256" key="1">
    <source>
        <dbReference type="SAM" id="Phobius"/>
    </source>
</evidence>
<dbReference type="InterPro" id="IPR002656">
    <property type="entry name" value="Acyl_transf_3_dom"/>
</dbReference>
<keyword evidence="1" id="KW-1133">Transmembrane helix</keyword>
<dbReference type="PANTHER" id="PTHR37312:SF1">
    <property type="entry name" value="MEMBRANE-BOUND ACYLTRANSFERASE YKRP-RELATED"/>
    <property type="match status" value="1"/>
</dbReference>
<feature type="domain" description="Acyltransferase 3" evidence="2">
    <location>
        <begin position="10"/>
        <end position="102"/>
    </location>
</feature>
<dbReference type="KEGG" id="mgod:E7746_00640"/>
<dbReference type="GO" id="GO:0016747">
    <property type="term" value="F:acyltransferase activity, transferring groups other than amino-acyl groups"/>
    <property type="evidence" value="ECO:0007669"/>
    <property type="project" value="InterPro"/>
</dbReference>